<dbReference type="Gene3D" id="3.20.20.70">
    <property type="entry name" value="Aldolase class I"/>
    <property type="match status" value="1"/>
</dbReference>
<evidence type="ECO:0000256" key="4">
    <source>
        <dbReference type="ARBA" id="ARBA00005359"/>
    </source>
</evidence>
<dbReference type="GO" id="GO:0005743">
    <property type="term" value="C:mitochondrial inner membrane"/>
    <property type="evidence" value="ECO:0007669"/>
    <property type="project" value="TreeGrafter"/>
</dbReference>
<comment type="subcellular location">
    <subcellularLocation>
        <location evidence="2">Membrane</location>
    </subcellularLocation>
</comment>
<keyword evidence="13" id="KW-0812">Transmembrane</keyword>
<accession>A0A4U0W870</accession>
<evidence type="ECO:0000256" key="2">
    <source>
        <dbReference type="ARBA" id="ARBA00004370"/>
    </source>
</evidence>
<evidence type="ECO:0000256" key="8">
    <source>
        <dbReference type="ARBA" id="ARBA00022643"/>
    </source>
</evidence>
<evidence type="ECO:0000256" key="9">
    <source>
        <dbReference type="ARBA" id="ARBA00023002"/>
    </source>
</evidence>
<feature type="transmembrane region" description="Helical" evidence="13">
    <location>
        <begin position="81"/>
        <end position="98"/>
    </location>
</feature>
<dbReference type="InterPro" id="IPR005719">
    <property type="entry name" value="Dihydroorotate_DH_2"/>
</dbReference>
<dbReference type="Pfam" id="PF01180">
    <property type="entry name" value="DHO_dh"/>
    <property type="match status" value="1"/>
</dbReference>
<organism evidence="15 16">
    <name type="scientific">Cryomyces minteri</name>
    <dbReference type="NCBI Taxonomy" id="331657"/>
    <lineage>
        <taxon>Eukaryota</taxon>
        <taxon>Fungi</taxon>
        <taxon>Dikarya</taxon>
        <taxon>Ascomycota</taxon>
        <taxon>Pezizomycotina</taxon>
        <taxon>Dothideomycetes</taxon>
        <taxon>Dothideomycetes incertae sedis</taxon>
        <taxon>Cryomyces</taxon>
    </lineage>
</organism>
<dbReference type="UniPathway" id="UPA00070">
    <property type="reaction ID" value="UER00946"/>
</dbReference>
<dbReference type="SUPFAM" id="SSF51395">
    <property type="entry name" value="FMN-linked oxidoreductases"/>
    <property type="match status" value="1"/>
</dbReference>
<keyword evidence="7" id="KW-0285">Flavoprotein</keyword>
<dbReference type="InterPro" id="IPR001295">
    <property type="entry name" value="Dihydroorotate_DH_CS"/>
</dbReference>
<comment type="catalytic activity">
    <reaction evidence="12">
        <text>(S)-dihydroorotate + a quinone = orotate + a quinol</text>
        <dbReference type="Rhea" id="RHEA:30187"/>
        <dbReference type="ChEBI" id="CHEBI:24646"/>
        <dbReference type="ChEBI" id="CHEBI:30839"/>
        <dbReference type="ChEBI" id="CHEBI:30864"/>
        <dbReference type="ChEBI" id="CHEBI:132124"/>
        <dbReference type="EC" id="1.3.5.2"/>
    </reaction>
</comment>
<keyword evidence="8" id="KW-0288">FMN</keyword>
<feature type="non-terminal residue" evidence="15">
    <location>
        <position position="430"/>
    </location>
</feature>
<evidence type="ECO:0000256" key="12">
    <source>
        <dbReference type="ARBA" id="ARBA00048639"/>
    </source>
</evidence>
<reference evidence="15 16" key="1">
    <citation type="submission" date="2017-03" db="EMBL/GenBank/DDBJ databases">
        <title>Genomes of endolithic fungi from Antarctica.</title>
        <authorList>
            <person name="Coleine C."/>
            <person name="Masonjones S."/>
            <person name="Stajich J.E."/>
        </authorList>
    </citation>
    <scope>NUCLEOTIDE SEQUENCE [LARGE SCALE GENOMIC DNA]</scope>
    <source>
        <strain evidence="15 16">CCFEE 5187</strain>
    </source>
</reference>
<comment type="caution">
    <text evidence="15">The sequence shown here is derived from an EMBL/GenBank/DDBJ whole genome shotgun (WGS) entry which is preliminary data.</text>
</comment>
<dbReference type="InterPro" id="IPR005720">
    <property type="entry name" value="Dihydroorotate_DH_cat"/>
</dbReference>
<evidence type="ECO:0000256" key="11">
    <source>
        <dbReference type="ARBA" id="ARBA00031623"/>
    </source>
</evidence>
<dbReference type="Proteomes" id="UP000308768">
    <property type="component" value="Unassembled WGS sequence"/>
</dbReference>
<evidence type="ECO:0000256" key="5">
    <source>
        <dbReference type="ARBA" id="ARBA00012791"/>
    </source>
</evidence>
<evidence type="ECO:0000313" key="15">
    <source>
        <dbReference type="EMBL" id="TKA57856.1"/>
    </source>
</evidence>
<dbReference type="FunFam" id="3.20.20.70:FF:000242">
    <property type="entry name" value="Dihydroorotate reductase PyrE"/>
    <property type="match status" value="1"/>
</dbReference>
<dbReference type="AlphaFoldDB" id="A0A4U0W870"/>
<evidence type="ECO:0000259" key="14">
    <source>
        <dbReference type="Pfam" id="PF01180"/>
    </source>
</evidence>
<comment type="similarity">
    <text evidence="4">Belongs to the dihydroorotate dehydrogenase family. Type 2 subfamily.</text>
</comment>
<dbReference type="InterPro" id="IPR050074">
    <property type="entry name" value="DHO_dehydrogenase"/>
</dbReference>
<dbReference type="CDD" id="cd04738">
    <property type="entry name" value="DHOD_2_like"/>
    <property type="match status" value="1"/>
</dbReference>
<proteinExistence type="inferred from homology"/>
<feature type="domain" description="Dihydroorotate dehydrogenase catalytic" evidence="14">
    <location>
        <begin position="154"/>
        <end position="425"/>
    </location>
</feature>
<keyword evidence="13" id="KW-1133">Transmembrane helix</keyword>
<dbReference type="EC" id="1.3.5.2" evidence="5"/>
<comment type="pathway">
    <text evidence="3">Pyrimidine metabolism; UMP biosynthesis via de novo pathway; orotate from (S)-dihydroorotate (quinone route): step 1/1.</text>
</comment>
<evidence type="ECO:0000256" key="3">
    <source>
        <dbReference type="ARBA" id="ARBA00005161"/>
    </source>
</evidence>
<dbReference type="PANTHER" id="PTHR48109">
    <property type="entry name" value="DIHYDROOROTATE DEHYDROGENASE (QUINONE), MITOCHONDRIAL-RELATED"/>
    <property type="match status" value="1"/>
</dbReference>
<evidence type="ECO:0000256" key="1">
    <source>
        <dbReference type="ARBA" id="ARBA00001917"/>
    </source>
</evidence>
<name>A0A4U0W870_9PEZI</name>
<evidence type="ECO:0000256" key="10">
    <source>
        <dbReference type="ARBA" id="ARBA00023136"/>
    </source>
</evidence>
<evidence type="ECO:0000256" key="7">
    <source>
        <dbReference type="ARBA" id="ARBA00022630"/>
    </source>
</evidence>
<keyword evidence="16" id="KW-1185">Reference proteome</keyword>
<dbReference type="GO" id="GO:0106430">
    <property type="term" value="F:dihydroorotate dehydrogenase (quinone) activity"/>
    <property type="evidence" value="ECO:0007669"/>
    <property type="project" value="UniProtKB-EC"/>
</dbReference>
<dbReference type="STRING" id="331657.A0A4U0W870"/>
<dbReference type="PANTHER" id="PTHR48109:SF4">
    <property type="entry name" value="DIHYDROOROTATE DEHYDROGENASE (QUINONE), MITOCHONDRIAL"/>
    <property type="match status" value="1"/>
</dbReference>
<evidence type="ECO:0000256" key="6">
    <source>
        <dbReference type="ARBA" id="ARBA00017599"/>
    </source>
</evidence>
<dbReference type="EMBL" id="NAJN01002098">
    <property type="protein sequence ID" value="TKA57856.1"/>
    <property type="molecule type" value="Genomic_DNA"/>
</dbReference>
<gene>
    <name evidence="15" type="ORF">B0A49_12523</name>
</gene>
<dbReference type="GO" id="GO:0044205">
    <property type="term" value="P:'de novo' UMP biosynthetic process"/>
    <property type="evidence" value="ECO:0007669"/>
    <property type="project" value="UniProtKB-UniPathway"/>
</dbReference>
<evidence type="ECO:0000256" key="13">
    <source>
        <dbReference type="SAM" id="Phobius"/>
    </source>
</evidence>
<sequence length="430" mass="46262">MATNAGARLARARTALTGNGAAFHRLPCRSLPRQTSPTAHIPATLPRTLSLSLPAGTRFVSTSPLGVVRDSNALVTRLRNLFLGTSIGLFLTFTYLYVTDTRAGVHQWLVVPSLRWLYADAEEAHEAGTRILNALHSFGVHPRERGDPDVAGDLRVEVFGHVLDNPIGTSAGIDKNAEIPGPLLALGPAIVEVGGATPYPQEGNPKPRVFRLPSQNALINRYGLNSEGADNVAMRLRQRVREFAYAMGFGIDEEAERKVLDGEAGVPPGSLTSGKLMAVQVAKNKFTPDQDIEAVRRDYVYCVDQLARYADIIVVNVSSPNTPGLRALQDVGPLTKILTGVVDAAKATNRRTKPAVMVKVSPDEDSEDQISGICEAVWKSGVDGVIVGNTTKKRPDPIPKGYVMPSKESALLAEIGGYSGPQMFERTLDL</sequence>
<evidence type="ECO:0000313" key="16">
    <source>
        <dbReference type="Proteomes" id="UP000308768"/>
    </source>
</evidence>
<protein>
    <recommendedName>
        <fullName evidence="6">Dihydroorotate dehydrogenase (quinone), mitochondrial</fullName>
        <ecNumber evidence="5">1.3.5.2</ecNumber>
    </recommendedName>
    <alternativeName>
        <fullName evidence="11">Dihydroorotate oxidase</fullName>
    </alternativeName>
</protein>
<comment type="cofactor">
    <cofactor evidence="1">
        <name>FMN</name>
        <dbReference type="ChEBI" id="CHEBI:58210"/>
    </cofactor>
</comment>
<dbReference type="GO" id="GO:0006207">
    <property type="term" value="P:'de novo' pyrimidine nucleobase biosynthetic process"/>
    <property type="evidence" value="ECO:0007669"/>
    <property type="project" value="InterPro"/>
</dbReference>
<keyword evidence="10 13" id="KW-0472">Membrane</keyword>
<dbReference type="InterPro" id="IPR013785">
    <property type="entry name" value="Aldolase_TIM"/>
</dbReference>
<dbReference type="PROSITE" id="PS00911">
    <property type="entry name" value="DHODEHASE_1"/>
    <property type="match status" value="1"/>
</dbReference>
<dbReference type="OrthoDB" id="14784at2759"/>
<keyword evidence="9" id="KW-0560">Oxidoreductase</keyword>